<comment type="subcellular location">
    <subcellularLocation>
        <location evidence="1">Cell membrane</location>
        <topology evidence="1">Peripheral membrane protein</topology>
    </subcellularLocation>
</comment>
<dbReference type="STRING" id="119641.SAMN05421842_11581"/>
<dbReference type="OrthoDB" id="9804199at2"/>
<dbReference type="EMBL" id="FOMG01000015">
    <property type="protein sequence ID" value="SFC97622.1"/>
    <property type="molecule type" value="Genomic_DNA"/>
</dbReference>
<dbReference type="Pfam" id="PF00005">
    <property type="entry name" value="ABC_tran"/>
    <property type="match status" value="1"/>
</dbReference>
<evidence type="ECO:0000256" key="6">
    <source>
        <dbReference type="ARBA" id="ARBA00023136"/>
    </source>
</evidence>
<reference evidence="8 9" key="1">
    <citation type="submission" date="2016-10" db="EMBL/GenBank/DDBJ databases">
        <authorList>
            <person name="de Groot N.N."/>
        </authorList>
    </citation>
    <scope>NUCLEOTIDE SEQUENCE [LARGE SCALE GENOMIC DNA]</scope>
    <source>
        <strain evidence="8 9">DSM 12992</strain>
    </source>
</reference>
<keyword evidence="5 8" id="KW-0067">ATP-binding</keyword>
<dbReference type="GO" id="GO:0016887">
    <property type="term" value="F:ATP hydrolysis activity"/>
    <property type="evidence" value="ECO:0007669"/>
    <property type="project" value="InterPro"/>
</dbReference>
<dbReference type="GO" id="GO:0005886">
    <property type="term" value="C:plasma membrane"/>
    <property type="evidence" value="ECO:0007669"/>
    <property type="project" value="UniProtKB-SubCell"/>
</dbReference>
<dbReference type="SMART" id="SM00382">
    <property type="entry name" value="AAA"/>
    <property type="match status" value="1"/>
</dbReference>
<dbReference type="InterPro" id="IPR027417">
    <property type="entry name" value="P-loop_NTPase"/>
</dbReference>
<name>A0A1I1NK16_9CLOT</name>
<dbReference type="InterPro" id="IPR003593">
    <property type="entry name" value="AAA+_ATPase"/>
</dbReference>
<evidence type="ECO:0000256" key="3">
    <source>
        <dbReference type="ARBA" id="ARBA00022475"/>
    </source>
</evidence>
<organism evidence="8 9">
    <name type="scientific">Clostridium uliginosum</name>
    <dbReference type="NCBI Taxonomy" id="119641"/>
    <lineage>
        <taxon>Bacteria</taxon>
        <taxon>Bacillati</taxon>
        <taxon>Bacillota</taxon>
        <taxon>Clostridia</taxon>
        <taxon>Eubacteriales</taxon>
        <taxon>Clostridiaceae</taxon>
        <taxon>Clostridium</taxon>
    </lineage>
</organism>
<protein>
    <submittedName>
        <fullName evidence="8">Cystine transport system ATP-binding protein</fullName>
    </submittedName>
</protein>
<keyword evidence="9" id="KW-1185">Reference proteome</keyword>
<dbReference type="PROSITE" id="PS50893">
    <property type="entry name" value="ABC_TRANSPORTER_2"/>
    <property type="match status" value="1"/>
</dbReference>
<evidence type="ECO:0000256" key="5">
    <source>
        <dbReference type="ARBA" id="ARBA00022840"/>
    </source>
</evidence>
<keyword evidence="4" id="KW-0547">Nucleotide-binding</keyword>
<keyword evidence="3" id="KW-1003">Cell membrane</keyword>
<dbReference type="InterPro" id="IPR003439">
    <property type="entry name" value="ABC_transporter-like_ATP-bd"/>
</dbReference>
<evidence type="ECO:0000256" key="1">
    <source>
        <dbReference type="ARBA" id="ARBA00004202"/>
    </source>
</evidence>
<gene>
    <name evidence="8" type="ORF">SAMN05421842_11581</name>
</gene>
<feature type="domain" description="ABC transporter" evidence="7">
    <location>
        <begin position="2"/>
        <end position="241"/>
    </location>
</feature>
<dbReference type="PIRSF" id="PIRSF039085">
    <property type="entry name" value="ABC_ATPase_HisP"/>
    <property type="match status" value="1"/>
</dbReference>
<dbReference type="GO" id="GO:0005524">
    <property type="term" value="F:ATP binding"/>
    <property type="evidence" value="ECO:0007669"/>
    <property type="project" value="UniProtKB-KW"/>
</dbReference>
<evidence type="ECO:0000313" key="8">
    <source>
        <dbReference type="EMBL" id="SFC97622.1"/>
    </source>
</evidence>
<dbReference type="PANTHER" id="PTHR43166">
    <property type="entry name" value="AMINO ACID IMPORT ATP-BINDING PROTEIN"/>
    <property type="match status" value="1"/>
</dbReference>
<dbReference type="AlphaFoldDB" id="A0A1I1NK16"/>
<keyword evidence="6" id="KW-0472">Membrane</keyword>
<dbReference type="PANTHER" id="PTHR43166:SF35">
    <property type="entry name" value="L-CYSTINE IMPORT ATP-BINDING PROTEIN TCYN"/>
    <property type="match status" value="1"/>
</dbReference>
<dbReference type="Proteomes" id="UP000199263">
    <property type="component" value="Unassembled WGS sequence"/>
</dbReference>
<evidence type="ECO:0000259" key="7">
    <source>
        <dbReference type="PROSITE" id="PS50893"/>
    </source>
</evidence>
<keyword evidence="2" id="KW-0813">Transport</keyword>
<dbReference type="InterPro" id="IPR017871">
    <property type="entry name" value="ABC_transporter-like_CS"/>
</dbReference>
<evidence type="ECO:0000256" key="2">
    <source>
        <dbReference type="ARBA" id="ARBA00022448"/>
    </source>
</evidence>
<dbReference type="GO" id="GO:0015424">
    <property type="term" value="F:ABC-type amino acid transporter activity"/>
    <property type="evidence" value="ECO:0007669"/>
    <property type="project" value="InterPro"/>
</dbReference>
<dbReference type="SUPFAM" id="SSF52540">
    <property type="entry name" value="P-loop containing nucleoside triphosphate hydrolases"/>
    <property type="match status" value="1"/>
</dbReference>
<dbReference type="Gene3D" id="3.40.50.300">
    <property type="entry name" value="P-loop containing nucleotide triphosphate hydrolases"/>
    <property type="match status" value="1"/>
</dbReference>
<dbReference type="PROSITE" id="PS00211">
    <property type="entry name" value="ABC_TRANSPORTER_1"/>
    <property type="match status" value="1"/>
</dbReference>
<dbReference type="InterPro" id="IPR050086">
    <property type="entry name" value="MetN_ABC_transporter-like"/>
</dbReference>
<proteinExistence type="predicted"/>
<dbReference type="InterPro" id="IPR030679">
    <property type="entry name" value="ABC_ATPase_HisP-typ"/>
</dbReference>
<dbReference type="RefSeq" id="WP_090091652.1">
    <property type="nucleotide sequence ID" value="NZ_FOMG01000015.1"/>
</dbReference>
<sequence>MVKIKNLNKHFNNINILKNINLTIESNKTTVIIGPSGSGKTTLLRCINLLETPDEGIISMNDDILDFSKGDVNKNEIRKFRKKTGMVFQTFNLFPHRTALENIIEAPLTVLKTPKKEAIKEAEILLNKIGLLDKKNNYPHQLSGGQQQRIAIARALAMKPDILLFDEPTSALDPELEVDVLNLIKDLAKENYTIAIVTHKMSFAREVGDEIVFVNNGEIIEKGTYNDLYNSSNERIKQFLNLLN</sequence>
<evidence type="ECO:0000313" key="9">
    <source>
        <dbReference type="Proteomes" id="UP000199263"/>
    </source>
</evidence>
<evidence type="ECO:0000256" key="4">
    <source>
        <dbReference type="ARBA" id="ARBA00022741"/>
    </source>
</evidence>
<accession>A0A1I1NK16</accession>